<dbReference type="GO" id="GO:0008137">
    <property type="term" value="F:NADH dehydrogenase (ubiquinone) activity"/>
    <property type="evidence" value="ECO:0007669"/>
    <property type="project" value="InterPro"/>
</dbReference>
<dbReference type="GO" id="GO:0048039">
    <property type="term" value="F:ubiquinone binding"/>
    <property type="evidence" value="ECO:0007669"/>
    <property type="project" value="TreeGrafter"/>
</dbReference>
<protein>
    <submittedName>
        <fullName evidence="8">NADH-ubiquinone oxidoreductase chain M</fullName>
        <ecNumber evidence="8">1.6.5.3</ecNumber>
    </submittedName>
</protein>
<evidence type="ECO:0000256" key="6">
    <source>
        <dbReference type="SAM" id="Phobius"/>
    </source>
</evidence>
<accession>A0A3B0V6U7</accession>
<dbReference type="EMBL" id="UOEZ01000085">
    <property type="protein sequence ID" value="VAW39305.1"/>
    <property type="molecule type" value="Genomic_DNA"/>
</dbReference>
<feature type="transmembrane region" description="Helical" evidence="6">
    <location>
        <begin position="302"/>
        <end position="322"/>
    </location>
</feature>
<dbReference type="InterPro" id="IPR010227">
    <property type="entry name" value="NADH_Q_OxRdtase_chainM/4"/>
</dbReference>
<dbReference type="EC" id="1.6.5.3" evidence="8"/>
<feature type="domain" description="NADH:quinone oxidoreductase/Mrp antiporter transmembrane" evidence="7">
    <location>
        <begin position="27"/>
        <end position="313"/>
    </location>
</feature>
<dbReference type="InterPro" id="IPR003918">
    <property type="entry name" value="NADH_UbQ_OxRdtase"/>
</dbReference>
<feature type="transmembrane region" description="Helical" evidence="6">
    <location>
        <begin position="170"/>
        <end position="191"/>
    </location>
</feature>
<feature type="transmembrane region" description="Helical" evidence="6">
    <location>
        <begin position="229"/>
        <end position="248"/>
    </location>
</feature>
<keyword evidence="8" id="KW-0830">Ubiquinone</keyword>
<reference evidence="8" key="1">
    <citation type="submission" date="2018-06" db="EMBL/GenBank/DDBJ databases">
        <authorList>
            <person name="Zhirakovskaya E."/>
        </authorList>
    </citation>
    <scope>NUCLEOTIDE SEQUENCE</scope>
</reference>
<keyword evidence="3 6" id="KW-0812">Transmembrane</keyword>
<evidence type="ECO:0000256" key="4">
    <source>
        <dbReference type="ARBA" id="ARBA00022989"/>
    </source>
</evidence>
<proteinExistence type="inferred from homology"/>
<evidence type="ECO:0000313" key="8">
    <source>
        <dbReference type="EMBL" id="VAW39305.1"/>
    </source>
</evidence>
<keyword evidence="4 6" id="KW-1133">Transmembrane helix</keyword>
<feature type="non-terminal residue" evidence="8">
    <location>
        <position position="1"/>
    </location>
</feature>
<feature type="transmembrane region" description="Helical" evidence="6">
    <location>
        <begin position="7"/>
        <end position="25"/>
    </location>
</feature>
<gene>
    <name evidence="8" type="ORF">MNBD_DELTA02-1085</name>
</gene>
<sequence length="408" mass="45305">RAIDKKVKEYMILILIMQTAMIGVFCSMDMVLFYIFWEAMLIPMYLIIGIWGGVNKLYAAIKLFIYMLSGSILMLVGIIILYYQAGHTFDIQALAATSYGFEFQIFIFILFFISFAVKVPTFPFHTWLPDAHVQAPTAGSIILAGVLLKMGAYGFLRFSLPMFPDAAKFFSVPLCILSIIAIIYGAFLALAQTDMKKLIAYSSVSHMGFVTLGIFLLNKDGIEGGILQMFNHGITTSALFLCVGMIYERTHTRMLDRYGWAAKLVPVYAFFLFLFSIAAMGFPGTNGFIGELMILIGAYSTYKIYIVFMIMGIALGAAYMLWMYKRIAFGSPVPGFGHGGVTTPPKYPAPKKGEIKDINIREIIPILAFLIFVFWVGLHPMDFLNLINVSVGNLVEQVGAVAATGVLK</sequence>
<keyword evidence="5 6" id="KW-0472">Membrane</keyword>
<dbReference type="NCBIfam" id="TIGR01972">
    <property type="entry name" value="NDH_I_M"/>
    <property type="match status" value="1"/>
</dbReference>
<dbReference type="GO" id="GO:0015990">
    <property type="term" value="P:electron transport coupled proton transport"/>
    <property type="evidence" value="ECO:0007669"/>
    <property type="project" value="TreeGrafter"/>
</dbReference>
<comment type="similarity">
    <text evidence="2">Belongs to the complex I subunit 4 family.</text>
</comment>
<feature type="transmembrane region" description="Helical" evidence="6">
    <location>
        <begin position="140"/>
        <end position="158"/>
    </location>
</feature>
<dbReference type="Pfam" id="PF00361">
    <property type="entry name" value="Proton_antipo_M"/>
    <property type="match status" value="1"/>
</dbReference>
<feature type="transmembrane region" description="Helical" evidence="6">
    <location>
        <begin position="31"/>
        <end position="51"/>
    </location>
</feature>
<dbReference type="InterPro" id="IPR001750">
    <property type="entry name" value="ND/Mrp_TM"/>
</dbReference>
<feature type="transmembrane region" description="Helical" evidence="6">
    <location>
        <begin position="105"/>
        <end position="128"/>
    </location>
</feature>
<evidence type="ECO:0000256" key="5">
    <source>
        <dbReference type="ARBA" id="ARBA00023136"/>
    </source>
</evidence>
<evidence type="ECO:0000259" key="7">
    <source>
        <dbReference type="Pfam" id="PF00361"/>
    </source>
</evidence>
<dbReference type="GO" id="GO:0042773">
    <property type="term" value="P:ATP synthesis coupled electron transport"/>
    <property type="evidence" value="ECO:0007669"/>
    <property type="project" value="InterPro"/>
</dbReference>
<dbReference type="PANTHER" id="PTHR43507:SF1">
    <property type="entry name" value="NADH-UBIQUINONE OXIDOREDUCTASE CHAIN 4"/>
    <property type="match status" value="1"/>
</dbReference>
<evidence type="ECO:0000256" key="1">
    <source>
        <dbReference type="ARBA" id="ARBA00004141"/>
    </source>
</evidence>
<keyword evidence="8" id="KW-0560">Oxidoreductase</keyword>
<comment type="subcellular location">
    <subcellularLocation>
        <location evidence="1">Membrane</location>
        <topology evidence="1">Multi-pass membrane protein</topology>
    </subcellularLocation>
</comment>
<dbReference type="PANTHER" id="PTHR43507">
    <property type="entry name" value="NADH-UBIQUINONE OXIDOREDUCTASE CHAIN 4"/>
    <property type="match status" value="1"/>
</dbReference>
<dbReference type="AlphaFoldDB" id="A0A3B0V6U7"/>
<evidence type="ECO:0000256" key="3">
    <source>
        <dbReference type="ARBA" id="ARBA00022692"/>
    </source>
</evidence>
<dbReference type="GO" id="GO:0016020">
    <property type="term" value="C:membrane"/>
    <property type="evidence" value="ECO:0007669"/>
    <property type="project" value="UniProtKB-SubCell"/>
</dbReference>
<evidence type="ECO:0000256" key="2">
    <source>
        <dbReference type="ARBA" id="ARBA00009025"/>
    </source>
</evidence>
<feature type="transmembrane region" description="Helical" evidence="6">
    <location>
        <begin position="198"/>
        <end position="217"/>
    </location>
</feature>
<dbReference type="GO" id="GO:0003954">
    <property type="term" value="F:NADH dehydrogenase activity"/>
    <property type="evidence" value="ECO:0007669"/>
    <property type="project" value="TreeGrafter"/>
</dbReference>
<feature type="transmembrane region" description="Helical" evidence="6">
    <location>
        <begin position="260"/>
        <end position="282"/>
    </location>
</feature>
<dbReference type="PRINTS" id="PR01437">
    <property type="entry name" value="NUOXDRDTASE4"/>
</dbReference>
<name>A0A3B0V6U7_9ZZZZ</name>
<organism evidence="8">
    <name type="scientific">hydrothermal vent metagenome</name>
    <dbReference type="NCBI Taxonomy" id="652676"/>
    <lineage>
        <taxon>unclassified sequences</taxon>
        <taxon>metagenomes</taxon>
        <taxon>ecological metagenomes</taxon>
    </lineage>
</organism>
<feature type="transmembrane region" description="Helical" evidence="6">
    <location>
        <begin position="360"/>
        <end position="378"/>
    </location>
</feature>
<feature type="transmembrane region" description="Helical" evidence="6">
    <location>
        <begin position="63"/>
        <end position="85"/>
    </location>
</feature>